<dbReference type="PANTHER" id="PTHR23530:SF1">
    <property type="entry name" value="PERMEASE, MAJOR FACILITATOR SUPERFAMILY-RELATED"/>
    <property type="match status" value="1"/>
</dbReference>
<feature type="transmembrane region" description="Helical" evidence="1">
    <location>
        <begin position="283"/>
        <end position="303"/>
    </location>
</feature>
<evidence type="ECO:0000313" key="3">
    <source>
        <dbReference type="Proteomes" id="UP000199271"/>
    </source>
</evidence>
<name>A0ABP2BBS5_9LACO</name>
<dbReference type="Proteomes" id="UP000199271">
    <property type="component" value="Unassembled WGS sequence"/>
</dbReference>
<organism evidence="2 3">
    <name type="scientific">Leuconostoc gasicomitatum</name>
    <dbReference type="NCBI Taxonomy" id="115778"/>
    <lineage>
        <taxon>Bacteria</taxon>
        <taxon>Bacillati</taxon>
        <taxon>Bacillota</taxon>
        <taxon>Bacilli</taxon>
        <taxon>Lactobacillales</taxon>
        <taxon>Lactobacillaceae</taxon>
        <taxon>Leuconostoc</taxon>
        <taxon>Leuconostoc gelidum group</taxon>
    </lineage>
</organism>
<feature type="transmembrane region" description="Helical" evidence="1">
    <location>
        <begin position="44"/>
        <end position="64"/>
    </location>
</feature>
<feature type="transmembrane region" description="Helical" evidence="1">
    <location>
        <begin position="217"/>
        <end position="233"/>
    </location>
</feature>
<dbReference type="InterPro" id="IPR053160">
    <property type="entry name" value="MFS_DHA3_Transporter"/>
</dbReference>
<feature type="transmembrane region" description="Helical" evidence="1">
    <location>
        <begin position="339"/>
        <end position="363"/>
    </location>
</feature>
<dbReference type="PANTHER" id="PTHR23530">
    <property type="entry name" value="TRANSPORT PROTEIN-RELATED"/>
    <property type="match status" value="1"/>
</dbReference>
<reference evidence="2 3" key="1">
    <citation type="submission" date="2015-12" db="EMBL/GenBank/DDBJ databases">
        <authorList>
            <person name="Andreevskaya M."/>
        </authorList>
    </citation>
    <scope>NUCLEOTIDE SEQUENCE [LARGE SCALE GENOMIC DNA]</scope>
    <source>
        <strain evidence="2 3">C122c</strain>
    </source>
</reference>
<feature type="transmembrane region" description="Helical" evidence="1">
    <location>
        <begin position="7"/>
        <end position="32"/>
    </location>
</feature>
<evidence type="ECO:0000256" key="1">
    <source>
        <dbReference type="SAM" id="Phobius"/>
    </source>
</evidence>
<dbReference type="SUPFAM" id="SSF103473">
    <property type="entry name" value="MFS general substrate transporter"/>
    <property type="match status" value="1"/>
</dbReference>
<dbReference type="Gene3D" id="1.20.1250.20">
    <property type="entry name" value="MFS general substrate transporter like domains"/>
    <property type="match status" value="1"/>
</dbReference>
<sequence length="398" mass="45625">MPYKPSLVIYYLFSALDTIGIQIFSGILYVYLLHYHFSMMQIGAYMSMFWLISTFTEISGGIFVDKYGAMTSLILSYCLRILGLLSLLFPLGFYGLILGSLFSGTAESFSSGTLSSWIITKAKTQNTLIASTQKITSKNAIISTLFSLIATFIGTEILYNIDKKLPLFIAVVVYSILLLLTIPIFTKEKNHLVNDNSNTYKGSSNTLKELKAMIKNFINYPFIWILLLASVIVDIGPSNQWQVLFYQNNRVQGYTIVLFNLIGIFTNTLLLKVSKKYQLFLENYIYQLLILDIIIILLISNQILNKDFFYLHVFIYGIIMSKIFVYLNDEFINESKKRTTILSIFYMAQSMFTSIFLLINGYLSEKIGFLNTWSIFSFCALVLLLIYMVNRNKNIKRS</sequence>
<dbReference type="InterPro" id="IPR036259">
    <property type="entry name" value="MFS_trans_sf"/>
</dbReference>
<keyword evidence="1" id="KW-0812">Transmembrane</keyword>
<dbReference type="CDD" id="cd06174">
    <property type="entry name" value="MFS"/>
    <property type="match status" value="1"/>
</dbReference>
<feature type="transmembrane region" description="Helical" evidence="1">
    <location>
        <begin position="165"/>
        <end position="185"/>
    </location>
</feature>
<evidence type="ECO:0008006" key="4">
    <source>
        <dbReference type="Google" id="ProtNLM"/>
    </source>
</evidence>
<dbReference type="RefSeq" id="WP_089997683.1">
    <property type="nucleotide sequence ID" value="NZ_FBSY01000014.1"/>
</dbReference>
<keyword evidence="1" id="KW-0472">Membrane</keyword>
<feature type="transmembrane region" description="Helical" evidence="1">
    <location>
        <begin position="71"/>
        <end position="91"/>
    </location>
</feature>
<dbReference type="EMBL" id="FBSY01000014">
    <property type="protein sequence ID" value="CUW14487.1"/>
    <property type="molecule type" value="Genomic_DNA"/>
</dbReference>
<evidence type="ECO:0000313" key="2">
    <source>
        <dbReference type="EMBL" id="CUW14487.1"/>
    </source>
</evidence>
<accession>A0ABP2BBS5</accession>
<feature type="transmembrane region" description="Helical" evidence="1">
    <location>
        <begin position="253"/>
        <end position="271"/>
    </location>
</feature>
<protein>
    <recommendedName>
        <fullName evidence="4">MFS transporter</fullName>
    </recommendedName>
</protein>
<feature type="transmembrane region" description="Helical" evidence="1">
    <location>
        <begin position="97"/>
        <end position="119"/>
    </location>
</feature>
<gene>
    <name evidence="2" type="ORF">C122C_0066</name>
</gene>
<keyword evidence="1" id="KW-1133">Transmembrane helix</keyword>
<keyword evidence="3" id="KW-1185">Reference proteome</keyword>
<comment type="caution">
    <text evidence="2">The sequence shown here is derived from an EMBL/GenBank/DDBJ whole genome shotgun (WGS) entry which is preliminary data.</text>
</comment>
<feature type="transmembrane region" description="Helical" evidence="1">
    <location>
        <begin position="369"/>
        <end position="389"/>
    </location>
</feature>
<feature type="transmembrane region" description="Helical" evidence="1">
    <location>
        <begin position="309"/>
        <end position="327"/>
    </location>
</feature>
<proteinExistence type="predicted"/>
<feature type="transmembrane region" description="Helical" evidence="1">
    <location>
        <begin position="140"/>
        <end position="159"/>
    </location>
</feature>